<keyword evidence="2" id="KW-1185">Reference proteome</keyword>
<organism evidence="1 2">
    <name type="scientific">Hermanssonia centrifuga</name>
    <dbReference type="NCBI Taxonomy" id="98765"/>
    <lineage>
        <taxon>Eukaryota</taxon>
        <taxon>Fungi</taxon>
        <taxon>Dikarya</taxon>
        <taxon>Basidiomycota</taxon>
        <taxon>Agaricomycotina</taxon>
        <taxon>Agaricomycetes</taxon>
        <taxon>Polyporales</taxon>
        <taxon>Meruliaceae</taxon>
        <taxon>Hermanssonia</taxon>
    </lineage>
</organism>
<proteinExistence type="predicted"/>
<comment type="caution">
    <text evidence="1">The sequence shown here is derived from an EMBL/GenBank/DDBJ whole genome shotgun (WGS) entry which is preliminary data.</text>
</comment>
<dbReference type="EMBL" id="MLYV02000126">
    <property type="protein sequence ID" value="PSS35485.1"/>
    <property type="molecule type" value="Genomic_DNA"/>
</dbReference>
<name>A0A2R6RZM5_9APHY</name>
<accession>A0A2R6RZM5</accession>
<protein>
    <submittedName>
        <fullName evidence="1">Uncharacterized protein</fullName>
    </submittedName>
</protein>
<reference evidence="1 2" key="1">
    <citation type="submission" date="2018-02" db="EMBL/GenBank/DDBJ databases">
        <title>Genome sequence of the basidiomycete white-rot fungus Phlebia centrifuga.</title>
        <authorList>
            <person name="Granchi Z."/>
            <person name="Peng M."/>
            <person name="de Vries R.P."/>
            <person name="Hilden K."/>
            <person name="Makela M.R."/>
            <person name="Grigoriev I."/>
            <person name="Riley R."/>
        </authorList>
    </citation>
    <scope>NUCLEOTIDE SEQUENCE [LARGE SCALE GENOMIC DNA]</scope>
    <source>
        <strain evidence="1 2">FBCC195</strain>
    </source>
</reference>
<dbReference type="Proteomes" id="UP000186601">
    <property type="component" value="Unassembled WGS sequence"/>
</dbReference>
<evidence type="ECO:0000313" key="2">
    <source>
        <dbReference type="Proteomes" id="UP000186601"/>
    </source>
</evidence>
<evidence type="ECO:0000313" key="1">
    <source>
        <dbReference type="EMBL" id="PSS35485.1"/>
    </source>
</evidence>
<dbReference type="AlphaFoldDB" id="A0A2R6RZM5"/>
<gene>
    <name evidence="1" type="ORF">PHLCEN_2v1640</name>
</gene>
<sequence>MQFQRQPPLREHHLLRMQPVPISSKANLQKAGLIWQLQGLWLQKPVAVFSNERKWWWK</sequence>